<dbReference type="EMBL" id="EU952061">
    <property type="protein sequence ID" value="ACG24179.1"/>
    <property type="molecule type" value="mRNA"/>
</dbReference>
<sequence length="44" mass="5172">MHYGRFLVSFVIFEKLYIVYTERCTCVLFVVASNARRMVAVILL</sequence>
<name>B6SH46_MAIZE</name>
<dbReference type="AlphaFoldDB" id="B6SH46"/>
<accession>B6SH46</accession>
<reference evidence="1" key="1">
    <citation type="journal article" date="2009" name="Plant Mol. Biol.">
        <title>Insights into corn genes derived from large-scale cDNA sequencing.</title>
        <authorList>
            <person name="Alexandrov N.N."/>
            <person name="Brover V.V."/>
            <person name="Freidin S."/>
            <person name="Troukhan M.E."/>
            <person name="Tatarinova T.V."/>
            <person name="Zhang H."/>
            <person name="Swaller T.J."/>
            <person name="Lu Y.P."/>
            <person name="Bouck J."/>
            <person name="Flavell R.B."/>
            <person name="Feldmann K.A."/>
        </authorList>
    </citation>
    <scope>NUCLEOTIDE SEQUENCE</scope>
</reference>
<proteinExistence type="evidence at transcript level"/>
<organism evidence="1">
    <name type="scientific">Zea mays</name>
    <name type="common">Maize</name>
    <dbReference type="NCBI Taxonomy" id="4577"/>
    <lineage>
        <taxon>Eukaryota</taxon>
        <taxon>Viridiplantae</taxon>
        <taxon>Streptophyta</taxon>
        <taxon>Embryophyta</taxon>
        <taxon>Tracheophyta</taxon>
        <taxon>Spermatophyta</taxon>
        <taxon>Magnoliopsida</taxon>
        <taxon>Liliopsida</taxon>
        <taxon>Poales</taxon>
        <taxon>Poaceae</taxon>
        <taxon>PACMAD clade</taxon>
        <taxon>Panicoideae</taxon>
        <taxon>Andropogonodae</taxon>
        <taxon>Andropogoneae</taxon>
        <taxon>Tripsacinae</taxon>
        <taxon>Zea</taxon>
    </lineage>
</organism>
<evidence type="ECO:0000313" key="1">
    <source>
        <dbReference type="EMBL" id="ACG24179.1"/>
    </source>
</evidence>
<protein>
    <submittedName>
        <fullName evidence="1">Uncharacterized protein</fullName>
    </submittedName>
</protein>